<evidence type="ECO:0000256" key="4">
    <source>
        <dbReference type="ARBA" id="ARBA00022490"/>
    </source>
</evidence>
<gene>
    <name evidence="11" type="ORF">NSU_3982</name>
</gene>
<dbReference type="PANTHER" id="PTHR33540:SF2">
    <property type="entry name" value="TRNA THREONYLCARBAMOYLADENOSINE BIOSYNTHESIS PROTEIN TSAE"/>
    <property type="match status" value="1"/>
</dbReference>
<dbReference type="NCBIfam" id="TIGR00150">
    <property type="entry name" value="T6A_YjeE"/>
    <property type="match status" value="1"/>
</dbReference>
<dbReference type="KEGG" id="npn:JI59_01865"/>
<evidence type="ECO:0000256" key="3">
    <source>
        <dbReference type="ARBA" id="ARBA00019010"/>
    </source>
</evidence>
<evidence type="ECO:0000256" key="2">
    <source>
        <dbReference type="ARBA" id="ARBA00007599"/>
    </source>
</evidence>
<evidence type="ECO:0000256" key="1">
    <source>
        <dbReference type="ARBA" id="ARBA00004496"/>
    </source>
</evidence>
<dbReference type="Pfam" id="PF02367">
    <property type="entry name" value="TsaE"/>
    <property type="match status" value="1"/>
</dbReference>
<evidence type="ECO:0000256" key="8">
    <source>
        <dbReference type="ARBA" id="ARBA00022840"/>
    </source>
</evidence>
<dbReference type="eggNOG" id="COG0802">
    <property type="taxonomic scope" value="Bacteria"/>
</dbReference>
<dbReference type="STRING" id="1088721.JI59_01865"/>
<dbReference type="PANTHER" id="PTHR33540">
    <property type="entry name" value="TRNA THREONYLCARBAMOYLADENOSINE BIOSYNTHESIS PROTEIN TSAE"/>
    <property type="match status" value="1"/>
</dbReference>
<dbReference type="GO" id="GO:0046872">
    <property type="term" value="F:metal ion binding"/>
    <property type="evidence" value="ECO:0007669"/>
    <property type="project" value="UniProtKB-KW"/>
</dbReference>
<evidence type="ECO:0000256" key="5">
    <source>
        <dbReference type="ARBA" id="ARBA00022694"/>
    </source>
</evidence>
<evidence type="ECO:0000256" key="9">
    <source>
        <dbReference type="ARBA" id="ARBA00022842"/>
    </source>
</evidence>
<evidence type="ECO:0000256" key="7">
    <source>
        <dbReference type="ARBA" id="ARBA00022741"/>
    </source>
</evidence>
<evidence type="ECO:0000313" key="12">
    <source>
        <dbReference type="Proteomes" id="UP000004030"/>
    </source>
</evidence>
<sequence length="148" mass="15656">MRIDLPDLAAMERLGRAIAAKLQVGDVVALEGGLGAGKTTLARAVIAGLGHLGEVPSPSFAIVELYEPPLVRLPLVHADFYRLAHPSEAEEIGLDDYREGAAMIAEWPDHAGGFAHEPGCLSITLEIADEGRIAIVEAGGDWLGRMPI</sequence>
<comment type="subcellular location">
    <subcellularLocation>
        <location evidence="1">Cytoplasm</location>
    </subcellularLocation>
</comment>
<keyword evidence="4" id="KW-0963">Cytoplasm</keyword>
<dbReference type="InterPro" id="IPR003442">
    <property type="entry name" value="T6A_TsaE"/>
</dbReference>
<keyword evidence="7" id="KW-0547">Nucleotide-binding</keyword>
<evidence type="ECO:0000256" key="10">
    <source>
        <dbReference type="ARBA" id="ARBA00032441"/>
    </source>
</evidence>
<keyword evidence="9" id="KW-0460">Magnesium</keyword>
<comment type="similarity">
    <text evidence="2">Belongs to the TsaE family.</text>
</comment>
<dbReference type="Gene3D" id="3.40.50.300">
    <property type="entry name" value="P-loop containing nucleotide triphosphate hydrolases"/>
    <property type="match status" value="1"/>
</dbReference>
<dbReference type="EMBL" id="AGFM01000062">
    <property type="protein sequence ID" value="EHJ59145.1"/>
    <property type="molecule type" value="Genomic_DNA"/>
</dbReference>
<dbReference type="PATRIC" id="fig|1088721.3.peg.3920"/>
<evidence type="ECO:0000256" key="6">
    <source>
        <dbReference type="ARBA" id="ARBA00022723"/>
    </source>
</evidence>
<reference evidence="11 12" key="1">
    <citation type="journal article" date="2012" name="J. Bacteriol.">
        <title>Genome sequence of benzo(a)pyrene-degrading bacterium Novosphingobium pentaromativorans US6-1.</title>
        <authorList>
            <person name="Luo Y.R."/>
            <person name="Kang S.G."/>
            <person name="Kim S.J."/>
            <person name="Kim M.R."/>
            <person name="Li N."/>
            <person name="Lee J.H."/>
            <person name="Kwon K.K."/>
        </authorList>
    </citation>
    <scope>NUCLEOTIDE SEQUENCE [LARGE SCALE GENOMIC DNA]</scope>
    <source>
        <strain evidence="11 12">US6-1</strain>
    </source>
</reference>
<dbReference type="SUPFAM" id="SSF52540">
    <property type="entry name" value="P-loop containing nucleoside triphosphate hydrolases"/>
    <property type="match status" value="1"/>
</dbReference>
<dbReference type="RefSeq" id="WP_007014890.1">
    <property type="nucleotide sequence ID" value="NZ_AGFM01000062.1"/>
</dbReference>
<evidence type="ECO:0000313" key="11">
    <source>
        <dbReference type="EMBL" id="EHJ59145.1"/>
    </source>
</evidence>
<keyword evidence="5" id="KW-0819">tRNA processing</keyword>
<protein>
    <recommendedName>
        <fullName evidence="3">tRNA threonylcarbamoyladenosine biosynthesis protein TsaE</fullName>
    </recommendedName>
    <alternativeName>
        <fullName evidence="10">t(6)A37 threonylcarbamoyladenosine biosynthesis protein TsaE</fullName>
    </alternativeName>
</protein>
<name>G6EI11_9SPHN</name>
<dbReference type="InterPro" id="IPR027417">
    <property type="entry name" value="P-loop_NTPase"/>
</dbReference>
<keyword evidence="12" id="KW-1185">Reference proteome</keyword>
<dbReference type="GO" id="GO:0005524">
    <property type="term" value="F:ATP binding"/>
    <property type="evidence" value="ECO:0007669"/>
    <property type="project" value="UniProtKB-KW"/>
</dbReference>
<dbReference type="AlphaFoldDB" id="G6EI11"/>
<dbReference type="GO" id="GO:0002949">
    <property type="term" value="P:tRNA threonylcarbamoyladenosine modification"/>
    <property type="evidence" value="ECO:0007669"/>
    <property type="project" value="InterPro"/>
</dbReference>
<proteinExistence type="inferred from homology"/>
<organism evidence="11 12">
    <name type="scientific">Novosphingobium pentaromativorans US6-1</name>
    <dbReference type="NCBI Taxonomy" id="1088721"/>
    <lineage>
        <taxon>Bacteria</taxon>
        <taxon>Pseudomonadati</taxon>
        <taxon>Pseudomonadota</taxon>
        <taxon>Alphaproteobacteria</taxon>
        <taxon>Sphingomonadales</taxon>
        <taxon>Sphingomonadaceae</taxon>
        <taxon>Novosphingobium</taxon>
    </lineage>
</organism>
<accession>G6EI11</accession>
<comment type="caution">
    <text evidence="11">The sequence shown here is derived from an EMBL/GenBank/DDBJ whole genome shotgun (WGS) entry which is preliminary data.</text>
</comment>
<dbReference type="GO" id="GO:0005737">
    <property type="term" value="C:cytoplasm"/>
    <property type="evidence" value="ECO:0007669"/>
    <property type="project" value="UniProtKB-SubCell"/>
</dbReference>
<keyword evidence="8" id="KW-0067">ATP-binding</keyword>
<dbReference type="OrthoDB" id="9800307at2"/>
<dbReference type="Proteomes" id="UP000004030">
    <property type="component" value="Unassembled WGS sequence"/>
</dbReference>
<keyword evidence="6" id="KW-0479">Metal-binding</keyword>